<accession>A0ACC0VVQ4</accession>
<proteinExistence type="predicted"/>
<reference evidence="1 2" key="1">
    <citation type="journal article" date="2022" name="bioRxiv">
        <title>The genome of the oomycete Peronosclerospora sorghi, a cosmopolitan pathogen of maize and sorghum, is inflated with dispersed pseudogenes.</title>
        <authorList>
            <person name="Fletcher K."/>
            <person name="Martin F."/>
            <person name="Isakeit T."/>
            <person name="Cavanaugh K."/>
            <person name="Magill C."/>
            <person name="Michelmore R."/>
        </authorList>
    </citation>
    <scope>NUCLEOTIDE SEQUENCE [LARGE SCALE GENOMIC DNA]</scope>
    <source>
        <strain evidence="1">P6</strain>
    </source>
</reference>
<keyword evidence="2" id="KW-1185">Reference proteome</keyword>
<evidence type="ECO:0000313" key="2">
    <source>
        <dbReference type="Proteomes" id="UP001163321"/>
    </source>
</evidence>
<protein>
    <submittedName>
        <fullName evidence="1">Uncharacterized protein</fullName>
    </submittedName>
</protein>
<sequence length="217" mass="24411">MRQPRKVRSMGGRARPDHARAPGNKISPTHTQRHSLGFHSSFPRATRTSRKQHNEPLAMPLHWFRRTRPVREDDKQKAIETTPTTWHAVRPKRAHRSHSQGSGLRAIIGLASVEREVAAARAVEEDEHRRLVYQSKTRRRFTVHGTAMPPPHALKHVDAPAGSPPPRLGAVSPTYASRKHYGMSSSRLVHGRSPRVPLMQSPGPDFHPSIIFIDCPP</sequence>
<organism evidence="1 2">
    <name type="scientific">Peronosclerospora sorghi</name>
    <dbReference type="NCBI Taxonomy" id="230839"/>
    <lineage>
        <taxon>Eukaryota</taxon>
        <taxon>Sar</taxon>
        <taxon>Stramenopiles</taxon>
        <taxon>Oomycota</taxon>
        <taxon>Peronosporomycetes</taxon>
        <taxon>Peronosporales</taxon>
        <taxon>Peronosporaceae</taxon>
        <taxon>Peronosclerospora</taxon>
    </lineage>
</organism>
<comment type="caution">
    <text evidence="1">The sequence shown here is derived from an EMBL/GenBank/DDBJ whole genome shotgun (WGS) entry which is preliminary data.</text>
</comment>
<gene>
    <name evidence="1" type="ORF">PsorP6_010405</name>
</gene>
<name>A0ACC0VVQ4_9STRA</name>
<evidence type="ECO:0000313" key="1">
    <source>
        <dbReference type="EMBL" id="KAI9910582.1"/>
    </source>
</evidence>
<dbReference type="Proteomes" id="UP001163321">
    <property type="component" value="Chromosome 6"/>
</dbReference>
<dbReference type="EMBL" id="CM047585">
    <property type="protein sequence ID" value="KAI9910582.1"/>
    <property type="molecule type" value="Genomic_DNA"/>
</dbReference>